<evidence type="ECO:0000256" key="4">
    <source>
        <dbReference type="ARBA" id="ARBA00022722"/>
    </source>
</evidence>
<keyword evidence="14" id="KW-0238">DNA-binding</keyword>
<evidence type="ECO:0000256" key="9">
    <source>
        <dbReference type="ARBA" id="ARBA00022842"/>
    </source>
</evidence>
<dbReference type="AlphaFoldDB" id="A0A401GUD7"/>
<dbReference type="Pfam" id="PF17921">
    <property type="entry name" value="Integrase_H2C2"/>
    <property type="match status" value="1"/>
</dbReference>
<evidence type="ECO:0000259" key="16">
    <source>
        <dbReference type="PROSITE" id="PS50013"/>
    </source>
</evidence>
<dbReference type="GO" id="GO:0004190">
    <property type="term" value="F:aspartic-type endopeptidase activity"/>
    <property type="evidence" value="ECO:0007669"/>
    <property type="project" value="UniProtKB-KW"/>
</dbReference>
<evidence type="ECO:0000256" key="6">
    <source>
        <dbReference type="ARBA" id="ARBA00022750"/>
    </source>
</evidence>
<accession>A0A401GUD7</accession>
<dbReference type="InterPro" id="IPR016197">
    <property type="entry name" value="Chromo-like_dom_sf"/>
</dbReference>
<dbReference type="GO" id="GO:0005634">
    <property type="term" value="C:nucleus"/>
    <property type="evidence" value="ECO:0007669"/>
    <property type="project" value="UniProtKB-ARBA"/>
</dbReference>
<evidence type="ECO:0000256" key="12">
    <source>
        <dbReference type="ARBA" id="ARBA00022918"/>
    </source>
</evidence>
<dbReference type="Pfam" id="PF00385">
    <property type="entry name" value="Chromo"/>
    <property type="match status" value="1"/>
</dbReference>
<dbReference type="Pfam" id="PF24626">
    <property type="entry name" value="SH3_Tf2-1"/>
    <property type="match status" value="1"/>
</dbReference>
<dbReference type="InterPro" id="IPR036397">
    <property type="entry name" value="RNaseH_sf"/>
</dbReference>
<evidence type="ECO:0000259" key="17">
    <source>
        <dbReference type="PROSITE" id="PS50994"/>
    </source>
</evidence>
<keyword evidence="13" id="KW-0239">DNA-directed DNA polymerase</keyword>
<dbReference type="InterPro" id="IPR056924">
    <property type="entry name" value="SH3_Tf2-1"/>
</dbReference>
<evidence type="ECO:0000256" key="1">
    <source>
        <dbReference type="ARBA" id="ARBA00022670"/>
    </source>
</evidence>
<dbReference type="RefSeq" id="XP_027616713.1">
    <property type="nucleotide sequence ID" value="XM_027760912.1"/>
</dbReference>
<dbReference type="GO" id="GO:0006338">
    <property type="term" value="P:chromatin remodeling"/>
    <property type="evidence" value="ECO:0007669"/>
    <property type="project" value="UniProtKB-ARBA"/>
</dbReference>
<keyword evidence="15" id="KW-0233">DNA recombination</keyword>
<dbReference type="PROSITE" id="PS50013">
    <property type="entry name" value="CHROMO_2"/>
    <property type="match status" value="1"/>
</dbReference>
<dbReference type="GO" id="GO:0006508">
    <property type="term" value="P:proteolysis"/>
    <property type="evidence" value="ECO:0007669"/>
    <property type="project" value="UniProtKB-KW"/>
</dbReference>
<dbReference type="Gene3D" id="2.40.50.40">
    <property type="match status" value="1"/>
</dbReference>
<dbReference type="OrthoDB" id="2797467at2759"/>
<dbReference type="GeneID" id="38782717"/>
<dbReference type="STRING" id="139825.A0A401GUD7"/>
<organism evidence="18 19">
    <name type="scientific">Sparassis crispa</name>
    <dbReference type="NCBI Taxonomy" id="139825"/>
    <lineage>
        <taxon>Eukaryota</taxon>
        <taxon>Fungi</taxon>
        <taxon>Dikarya</taxon>
        <taxon>Basidiomycota</taxon>
        <taxon>Agaricomycotina</taxon>
        <taxon>Agaricomycetes</taxon>
        <taxon>Polyporales</taxon>
        <taxon>Sparassidaceae</taxon>
        <taxon>Sparassis</taxon>
    </lineage>
</organism>
<keyword evidence="3" id="KW-0548">Nucleotidyltransferase</keyword>
<protein>
    <submittedName>
        <fullName evidence="18">Uncharacterized protein</fullName>
    </submittedName>
</protein>
<dbReference type="Gene3D" id="1.10.340.70">
    <property type="match status" value="1"/>
</dbReference>
<proteinExistence type="predicted"/>
<dbReference type="Pfam" id="PF17917">
    <property type="entry name" value="RT_RNaseH"/>
    <property type="match status" value="1"/>
</dbReference>
<dbReference type="InterPro" id="IPR001584">
    <property type="entry name" value="Integrase_cat-core"/>
</dbReference>
<feature type="domain" description="Chromo" evidence="16">
    <location>
        <begin position="665"/>
        <end position="717"/>
    </location>
</feature>
<keyword evidence="1" id="KW-0645">Protease</keyword>
<dbReference type="InParanoid" id="A0A401GUD7"/>
<feature type="domain" description="Integrase catalytic" evidence="17">
    <location>
        <begin position="344"/>
        <end position="505"/>
    </location>
</feature>
<evidence type="ECO:0000256" key="11">
    <source>
        <dbReference type="ARBA" id="ARBA00022908"/>
    </source>
</evidence>
<dbReference type="PANTHER" id="PTHR37984:SF5">
    <property type="entry name" value="PROTEIN NYNRIN-LIKE"/>
    <property type="match status" value="1"/>
</dbReference>
<dbReference type="PROSITE" id="PS50994">
    <property type="entry name" value="INTEGRASE"/>
    <property type="match status" value="1"/>
</dbReference>
<sequence>MPAYVHSHNPVLLTGLYSHTLGRYKPPRVHSESSVTHFWTLAVLPSSSVLLFESPTRSAYCDFITCDASDFRTGALLSYGVTLETARPVAFESCTLKGAELNYPVHEKELLAIVRALRKWHVDLLRVPFTVYTDHRTLENFFRQKELSRRQARWQEFLAQYDFDIKYIKGEENIAADVLSRIPPDTKIINPLSCGAILLLHTATLSLCAIPEATCTMACASSRLSIASDPSWLTLIHAGYHDDKWCVKLRDNLPSVGVREQDGLLYVGDRLVIPHVQEIREGIFRLAHDTLGHFGFDKSYAAIRDAYYWPHMRKELEELYVPSCEDCQRNKSSTQKPPGPLHPLPVPPGRCDSIAIDFVGPLPEDDGFDCLATITDHLNSDIRLIPTWMDVSAEAFAAQFFDHWYCENGLPLDIISDRDKLFVSRFWKSLHRLTGVKLKMSSAYHPQTDGSSERSNKTVIQALRYHVARNQRGWVRALPRVRFTIMNTVNESTGFSPFQLLMGHSPRIIPLLLETSLADDPSSEADLASRLIASIETDVLEAQDNLFLAKVNQVALANCSRGDEIIYNVGDRVLLSTFHRRRDYMQRGDHRVAKFMVRFDGPYSILHAYPESSVYTLDLPPSMHIFPTFHSSLLKPWKDNDASLFPSRQHSHPGPLITEDGVEEWEVKTIVDHRPRGRGFQYLVRFKGYGPEHDVWLPGREVNELATLDSYLLSHPH</sequence>
<dbReference type="GO" id="GO:0046872">
    <property type="term" value="F:metal ion binding"/>
    <property type="evidence" value="ECO:0007669"/>
    <property type="project" value="UniProtKB-KW"/>
</dbReference>
<dbReference type="SUPFAM" id="SSF54160">
    <property type="entry name" value="Chromo domain-like"/>
    <property type="match status" value="1"/>
</dbReference>
<keyword evidence="8" id="KW-0378">Hydrolase</keyword>
<keyword evidence="11" id="KW-0229">DNA integration</keyword>
<dbReference type="Proteomes" id="UP000287166">
    <property type="component" value="Unassembled WGS sequence"/>
</dbReference>
<evidence type="ECO:0000256" key="10">
    <source>
        <dbReference type="ARBA" id="ARBA00022884"/>
    </source>
</evidence>
<dbReference type="GO" id="GO:0003723">
    <property type="term" value="F:RNA binding"/>
    <property type="evidence" value="ECO:0007669"/>
    <property type="project" value="UniProtKB-KW"/>
</dbReference>
<evidence type="ECO:0000256" key="15">
    <source>
        <dbReference type="ARBA" id="ARBA00023172"/>
    </source>
</evidence>
<dbReference type="InterPro" id="IPR041373">
    <property type="entry name" value="RT_RNaseH"/>
</dbReference>
<keyword evidence="6" id="KW-0064">Aspartyl protease</keyword>
<keyword evidence="4" id="KW-0540">Nuclease</keyword>
<dbReference type="PANTHER" id="PTHR37984">
    <property type="entry name" value="PROTEIN CBG26694"/>
    <property type="match status" value="1"/>
</dbReference>
<evidence type="ECO:0000256" key="2">
    <source>
        <dbReference type="ARBA" id="ARBA00022679"/>
    </source>
</evidence>
<keyword evidence="10" id="KW-0694">RNA-binding</keyword>
<evidence type="ECO:0000256" key="8">
    <source>
        <dbReference type="ARBA" id="ARBA00022801"/>
    </source>
</evidence>
<keyword evidence="7" id="KW-0255">Endonuclease</keyword>
<name>A0A401GUD7_9APHY</name>
<dbReference type="EMBL" id="BFAD01000008">
    <property type="protein sequence ID" value="GBE85800.1"/>
    <property type="molecule type" value="Genomic_DNA"/>
</dbReference>
<keyword evidence="5" id="KW-0479">Metal-binding</keyword>
<reference evidence="18 19" key="1">
    <citation type="journal article" date="2018" name="Sci. Rep.">
        <title>Genome sequence of the cauliflower mushroom Sparassis crispa (Hanabiratake) and its association with beneficial usage.</title>
        <authorList>
            <person name="Kiyama R."/>
            <person name="Furutani Y."/>
            <person name="Kawaguchi K."/>
            <person name="Nakanishi T."/>
        </authorList>
    </citation>
    <scope>NUCLEOTIDE SEQUENCE [LARGE SCALE GENOMIC DNA]</scope>
</reference>
<gene>
    <name evidence="18" type="ORF">SCP_0803220</name>
</gene>
<dbReference type="GO" id="GO:0015074">
    <property type="term" value="P:DNA integration"/>
    <property type="evidence" value="ECO:0007669"/>
    <property type="project" value="UniProtKB-KW"/>
</dbReference>
<dbReference type="SUPFAM" id="SSF53098">
    <property type="entry name" value="Ribonuclease H-like"/>
    <property type="match status" value="1"/>
</dbReference>
<dbReference type="InterPro" id="IPR041588">
    <property type="entry name" value="Integrase_H2C2"/>
</dbReference>
<keyword evidence="9" id="KW-0460">Magnesium</keyword>
<evidence type="ECO:0000256" key="5">
    <source>
        <dbReference type="ARBA" id="ARBA00022723"/>
    </source>
</evidence>
<dbReference type="SMART" id="SM00298">
    <property type="entry name" value="CHROMO"/>
    <property type="match status" value="1"/>
</dbReference>
<dbReference type="Gene3D" id="3.30.420.10">
    <property type="entry name" value="Ribonuclease H-like superfamily/Ribonuclease H"/>
    <property type="match status" value="1"/>
</dbReference>
<dbReference type="SUPFAM" id="SSF56672">
    <property type="entry name" value="DNA/RNA polymerases"/>
    <property type="match status" value="1"/>
</dbReference>
<dbReference type="GO" id="GO:0003964">
    <property type="term" value="F:RNA-directed DNA polymerase activity"/>
    <property type="evidence" value="ECO:0007669"/>
    <property type="project" value="UniProtKB-KW"/>
</dbReference>
<dbReference type="GO" id="GO:0003887">
    <property type="term" value="F:DNA-directed DNA polymerase activity"/>
    <property type="evidence" value="ECO:0007669"/>
    <property type="project" value="UniProtKB-KW"/>
</dbReference>
<keyword evidence="12" id="KW-0695">RNA-directed DNA polymerase</keyword>
<keyword evidence="19" id="KW-1185">Reference proteome</keyword>
<dbReference type="GO" id="GO:0006310">
    <property type="term" value="P:DNA recombination"/>
    <property type="evidence" value="ECO:0007669"/>
    <property type="project" value="UniProtKB-KW"/>
</dbReference>
<dbReference type="InterPro" id="IPR043502">
    <property type="entry name" value="DNA/RNA_pol_sf"/>
</dbReference>
<dbReference type="InterPro" id="IPR023780">
    <property type="entry name" value="Chromo_domain"/>
</dbReference>
<evidence type="ECO:0000256" key="14">
    <source>
        <dbReference type="ARBA" id="ARBA00023125"/>
    </source>
</evidence>
<dbReference type="InterPro" id="IPR012337">
    <property type="entry name" value="RNaseH-like_sf"/>
</dbReference>
<dbReference type="InterPro" id="IPR050951">
    <property type="entry name" value="Retrovirus_Pol_polyprotein"/>
</dbReference>
<dbReference type="GO" id="GO:0003677">
    <property type="term" value="F:DNA binding"/>
    <property type="evidence" value="ECO:0007669"/>
    <property type="project" value="UniProtKB-KW"/>
</dbReference>
<evidence type="ECO:0000256" key="7">
    <source>
        <dbReference type="ARBA" id="ARBA00022759"/>
    </source>
</evidence>
<dbReference type="CDD" id="cd09274">
    <property type="entry name" value="RNase_HI_RT_Ty3"/>
    <property type="match status" value="1"/>
</dbReference>
<comment type="caution">
    <text evidence="18">The sequence shown here is derived from an EMBL/GenBank/DDBJ whole genome shotgun (WGS) entry which is preliminary data.</text>
</comment>
<evidence type="ECO:0000256" key="13">
    <source>
        <dbReference type="ARBA" id="ARBA00022932"/>
    </source>
</evidence>
<keyword evidence="2" id="KW-0808">Transferase</keyword>
<dbReference type="GO" id="GO:0004519">
    <property type="term" value="F:endonuclease activity"/>
    <property type="evidence" value="ECO:0007669"/>
    <property type="project" value="UniProtKB-KW"/>
</dbReference>
<dbReference type="InterPro" id="IPR000953">
    <property type="entry name" value="Chromo/chromo_shadow_dom"/>
</dbReference>
<evidence type="ECO:0000313" key="19">
    <source>
        <dbReference type="Proteomes" id="UP000287166"/>
    </source>
</evidence>
<evidence type="ECO:0000256" key="3">
    <source>
        <dbReference type="ARBA" id="ARBA00022695"/>
    </source>
</evidence>
<evidence type="ECO:0000313" key="18">
    <source>
        <dbReference type="EMBL" id="GBE85800.1"/>
    </source>
</evidence>